<evidence type="ECO:0000259" key="2">
    <source>
        <dbReference type="Pfam" id="PF13581"/>
    </source>
</evidence>
<dbReference type="PANTHER" id="PTHR35526:SF3">
    <property type="entry name" value="ANTI-SIGMA-F FACTOR RSBW"/>
    <property type="match status" value="1"/>
</dbReference>
<dbReference type="Gene3D" id="3.30.565.10">
    <property type="entry name" value="Histidine kinase-like ATPase, C-terminal domain"/>
    <property type="match status" value="1"/>
</dbReference>
<evidence type="ECO:0000313" key="4">
    <source>
        <dbReference type="Proteomes" id="UP000530928"/>
    </source>
</evidence>
<organism evidence="3 4">
    <name type="scientific">Nonomuraea soli</name>
    <dbReference type="NCBI Taxonomy" id="1032476"/>
    <lineage>
        <taxon>Bacteria</taxon>
        <taxon>Bacillati</taxon>
        <taxon>Actinomycetota</taxon>
        <taxon>Actinomycetes</taxon>
        <taxon>Streptosporangiales</taxon>
        <taxon>Streptosporangiaceae</taxon>
        <taxon>Nonomuraea</taxon>
    </lineage>
</organism>
<name>A0A7W0CF40_9ACTN</name>
<dbReference type="GO" id="GO:0004674">
    <property type="term" value="F:protein serine/threonine kinase activity"/>
    <property type="evidence" value="ECO:0007669"/>
    <property type="project" value="UniProtKB-KW"/>
</dbReference>
<dbReference type="EMBL" id="JACDUR010000001">
    <property type="protein sequence ID" value="MBA2889951.1"/>
    <property type="molecule type" value="Genomic_DNA"/>
</dbReference>
<evidence type="ECO:0000313" key="3">
    <source>
        <dbReference type="EMBL" id="MBA2889951.1"/>
    </source>
</evidence>
<dbReference type="AlphaFoldDB" id="A0A7W0CF40"/>
<dbReference type="InterPro" id="IPR003594">
    <property type="entry name" value="HATPase_dom"/>
</dbReference>
<reference evidence="3 4" key="1">
    <citation type="submission" date="2020-07" db="EMBL/GenBank/DDBJ databases">
        <title>Genomic Encyclopedia of Type Strains, Phase IV (KMG-IV): sequencing the most valuable type-strain genomes for metagenomic binning, comparative biology and taxonomic classification.</title>
        <authorList>
            <person name="Goeker M."/>
        </authorList>
    </citation>
    <scope>NUCLEOTIDE SEQUENCE [LARGE SCALE GENOMIC DNA]</scope>
    <source>
        <strain evidence="3 4">DSM 45533</strain>
    </source>
</reference>
<keyword evidence="1" id="KW-0723">Serine/threonine-protein kinase</keyword>
<dbReference type="CDD" id="cd16936">
    <property type="entry name" value="HATPase_RsbW-like"/>
    <property type="match status" value="1"/>
</dbReference>
<evidence type="ECO:0000256" key="1">
    <source>
        <dbReference type="ARBA" id="ARBA00022527"/>
    </source>
</evidence>
<gene>
    <name evidence="3" type="ORF">HNR30_001286</name>
</gene>
<dbReference type="SUPFAM" id="SSF55874">
    <property type="entry name" value="ATPase domain of HSP90 chaperone/DNA topoisomerase II/histidine kinase"/>
    <property type="match status" value="1"/>
</dbReference>
<comment type="caution">
    <text evidence="3">The sequence shown here is derived from an EMBL/GenBank/DDBJ whole genome shotgun (WGS) entry which is preliminary data.</text>
</comment>
<proteinExistence type="predicted"/>
<feature type="domain" description="Histidine kinase/HSP90-like ATPase" evidence="2">
    <location>
        <begin position="3"/>
        <end position="93"/>
    </location>
</feature>
<dbReference type="InterPro" id="IPR036890">
    <property type="entry name" value="HATPase_C_sf"/>
</dbReference>
<keyword evidence="4" id="KW-1185">Reference proteome</keyword>
<accession>A0A7W0CF40</accession>
<dbReference type="InterPro" id="IPR050267">
    <property type="entry name" value="Anti-sigma-factor_SerPK"/>
</dbReference>
<dbReference type="Proteomes" id="UP000530928">
    <property type="component" value="Unassembled WGS sequence"/>
</dbReference>
<dbReference type="PANTHER" id="PTHR35526">
    <property type="entry name" value="ANTI-SIGMA-F FACTOR RSBW-RELATED"/>
    <property type="match status" value="1"/>
</dbReference>
<dbReference type="Pfam" id="PF13581">
    <property type="entry name" value="HATPase_c_2"/>
    <property type="match status" value="1"/>
</dbReference>
<protein>
    <submittedName>
        <fullName evidence="3">Anti-sigma regulatory factor (Ser/Thr protein kinase)</fullName>
    </submittedName>
</protein>
<keyword evidence="1" id="KW-0418">Kinase</keyword>
<sequence>MAEAVIEDVVIAVNEVATNAVTHGEHHTAHLRLWIEDGSLLVEVHDTGSWTPPEDRRPGPYATSGMGLWVARLLATEISFTSGSEGSAVTMRFAGKG</sequence>
<keyword evidence="1" id="KW-0808">Transferase</keyword>